<evidence type="ECO:0000313" key="1">
    <source>
        <dbReference type="EMBL" id="MFC6724641.1"/>
    </source>
</evidence>
<dbReference type="AlphaFoldDB" id="A0ABD5RZ97"/>
<dbReference type="EMBL" id="JBHSWU010000237">
    <property type="protein sequence ID" value="MFC6724641.1"/>
    <property type="molecule type" value="Genomic_DNA"/>
</dbReference>
<keyword evidence="2" id="KW-1185">Reference proteome</keyword>
<reference evidence="1 2" key="1">
    <citation type="journal article" date="2019" name="Int. J. Syst. Evol. Microbiol.">
        <title>The Global Catalogue of Microorganisms (GCM) 10K type strain sequencing project: providing services to taxonomists for standard genome sequencing and annotation.</title>
        <authorList>
            <consortium name="The Broad Institute Genomics Platform"/>
            <consortium name="The Broad Institute Genome Sequencing Center for Infectious Disease"/>
            <person name="Wu L."/>
            <person name="Ma J."/>
        </authorList>
    </citation>
    <scope>NUCLEOTIDE SEQUENCE [LARGE SCALE GENOMIC DNA]</scope>
    <source>
        <strain evidence="1 2">NBRC 111368</strain>
    </source>
</reference>
<protein>
    <submittedName>
        <fullName evidence="1">Uncharacterized protein</fullName>
    </submittedName>
</protein>
<organism evidence="1 2">
    <name type="scientific">Halobium palmae</name>
    <dbReference type="NCBI Taxonomy" id="1776492"/>
    <lineage>
        <taxon>Archaea</taxon>
        <taxon>Methanobacteriati</taxon>
        <taxon>Methanobacteriota</taxon>
        <taxon>Stenosarchaea group</taxon>
        <taxon>Halobacteria</taxon>
        <taxon>Halobacteriales</taxon>
        <taxon>Haloferacaceae</taxon>
        <taxon>Halobium</taxon>
    </lineage>
</organism>
<comment type="caution">
    <text evidence="1">The sequence shown here is derived from an EMBL/GenBank/DDBJ whole genome shotgun (WGS) entry which is preliminary data.</text>
</comment>
<sequence length="207" mass="22691">RDGLLAAVDDVESVTFFGVATVRRRIDYDWDRLPAFLGTDVWTESREGFLPPDAVERAFDRLGLTAANAVEKEVRAVDFDPETYEIPASNWYDGPAAGVAFRNKTGLRARRLRPEVRGDGFDEGRDESGAVPPQELVSTFAEDGGFRDVVEELEANGRPVTVDAVLERAVERIARRNSTEAFAADSAAVSELRSALAPAIRTFLESG</sequence>
<proteinExistence type="predicted"/>
<evidence type="ECO:0000313" key="2">
    <source>
        <dbReference type="Proteomes" id="UP001596328"/>
    </source>
</evidence>
<gene>
    <name evidence="1" type="ORF">ACFQE1_09680</name>
</gene>
<feature type="non-terminal residue" evidence="1">
    <location>
        <position position="1"/>
    </location>
</feature>
<accession>A0ABD5RZ97</accession>
<dbReference type="Proteomes" id="UP001596328">
    <property type="component" value="Unassembled WGS sequence"/>
</dbReference>
<name>A0ABD5RZ97_9EURY</name>